<sequence length="127" mass="14308">MQLLYASIPSTSSSFRQILDIIISRAQIIGGDDNAETKEQAGEEQAHVPEVEAEEGQSEQKQPTTAQPNSAKKIFGTMKRPKLTARGKEMTRTTTKKNILRMLLRKDGTERAELENVQRPKQDSRRI</sequence>
<dbReference type="Proteomes" id="UP000219338">
    <property type="component" value="Unassembled WGS sequence"/>
</dbReference>
<feature type="compositionally biased region" description="Basic and acidic residues" evidence="1">
    <location>
        <begin position="104"/>
        <end position="127"/>
    </location>
</feature>
<protein>
    <submittedName>
        <fullName evidence="2">Uncharacterized protein</fullName>
    </submittedName>
</protein>
<feature type="region of interest" description="Disordered" evidence="1">
    <location>
        <begin position="33"/>
        <end position="127"/>
    </location>
</feature>
<keyword evidence="3" id="KW-1185">Reference proteome</keyword>
<proteinExistence type="predicted"/>
<evidence type="ECO:0000256" key="1">
    <source>
        <dbReference type="SAM" id="MobiDB-lite"/>
    </source>
</evidence>
<dbReference type="EMBL" id="FUEG01000005">
    <property type="protein sequence ID" value="SJL04807.1"/>
    <property type="molecule type" value="Genomic_DNA"/>
</dbReference>
<reference evidence="3" key="1">
    <citation type="journal article" date="2017" name="Nat. Ecol. Evol.">
        <title>Genome expansion and lineage-specific genetic innovations in the forest pathogenic fungi Armillaria.</title>
        <authorList>
            <person name="Sipos G."/>
            <person name="Prasanna A.N."/>
            <person name="Walter M.C."/>
            <person name="O'Connor E."/>
            <person name="Balint B."/>
            <person name="Krizsan K."/>
            <person name="Kiss B."/>
            <person name="Hess J."/>
            <person name="Varga T."/>
            <person name="Slot J."/>
            <person name="Riley R."/>
            <person name="Boka B."/>
            <person name="Rigling D."/>
            <person name="Barry K."/>
            <person name="Lee J."/>
            <person name="Mihaltcheva S."/>
            <person name="LaButti K."/>
            <person name="Lipzen A."/>
            <person name="Waldron R."/>
            <person name="Moloney N.M."/>
            <person name="Sperisen C."/>
            <person name="Kredics L."/>
            <person name="Vagvoelgyi C."/>
            <person name="Patrignani A."/>
            <person name="Fitzpatrick D."/>
            <person name="Nagy I."/>
            <person name="Doyle S."/>
            <person name="Anderson J.B."/>
            <person name="Grigoriev I.V."/>
            <person name="Gueldener U."/>
            <person name="Muensterkoetter M."/>
            <person name="Nagy L.G."/>
        </authorList>
    </citation>
    <scope>NUCLEOTIDE SEQUENCE [LARGE SCALE GENOMIC DNA]</scope>
    <source>
        <strain evidence="3">C18/9</strain>
    </source>
</reference>
<evidence type="ECO:0000313" key="3">
    <source>
        <dbReference type="Proteomes" id="UP000219338"/>
    </source>
</evidence>
<accession>A0A284R7V9</accession>
<gene>
    <name evidence="2" type="ORF">ARMOST_08178</name>
</gene>
<name>A0A284R7V9_ARMOS</name>
<feature type="compositionally biased region" description="Polar residues" evidence="1">
    <location>
        <begin position="59"/>
        <end position="70"/>
    </location>
</feature>
<organism evidence="2 3">
    <name type="scientific">Armillaria ostoyae</name>
    <name type="common">Armillaria root rot fungus</name>
    <dbReference type="NCBI Taxonomy" id="47428"/>
    <lineage>
        <taxon>Eukaryota</taxon>
        <taxon>Fungi</taxon>
        <taxon>Dikarya</taxon>
        <taxon>Basidiomycota</taxon>
        <taxon>Agaricomycotina</taxon>
        <taxon>Agaricomycetes</taxon>
        <taxon>Agaricomycetidae</taxon>
        <taxon>Agaricales</taxon>
        <taxon>Marasmiineae</taxon>
        <taxon>Physalacriaceae</taxon>
        <taxon>Armillaria</taxon>
    </lineage>
</organism>
<evidence type="ECO:0000313" key="2">
    <source>
        <dbReference type="EMBL" id="SJL04807.1"/>
    </source>
</evidence>
<dbReference type="OrthoDB" id="10537100at2759"/>
<dbReference type="AlphaFoldDB" id="A0A284R7V9"/>
<feature type="compositionally biased region" description="Basic and acidic residues" evidence="1">
    <location>
        <begin position="35"/>
        <end position="50"/>
    </location>
</feature>